<dbReference type="PANTHER" id="PTHR42874:SF1">
    <property type="entry name" value="URICASE"/>
    <property type="match status" value="1"/>
</dbReference>
<gene>
    <name evidence="14" type="ORF">AZE42_07211</name>
</gene>
<feature type="region of interest" description="Disordered" evidence="11">
    <location>
        <begin position="676"/>
        <end position="702"/>
    </location>
</feature>
<evidence type="ECO:0000256" key="1">
    <source>
        <dbReference type="ARBA" id="ARBA00004831"/>
    </source>
</evidence>
<dbReference type="Proteomes" id="UP000183567">
    <property type="component" value="Unassembled WGS sequence"/>
</dbReference>
<dbReference type="Gene3D" id="3.10.270.10">
    <property type="entry name" value="Urate Oxidase"/>
    <property type="match status" value="1"/>
</dbReference>
<feature type="domain" description="C2H2-type" evidence="13">
    <location>
        <begin position="336"/>
        <end position="363"/>
    </location>
</feature>
<feature type="compositionally biased region" description="Low complexity" evidence="11">
    <location>
        <begin position="963"/>
        <end position="974"/>
    </location>
</feature>
<feature type="domain" description="C2H2-type" evidence="13">
    <location>
        <begin position="364"/>
        <end position="392"/>
    </location>
</feature>
<accession>A0A1J8PIC5</accession>
<keyword evidence="7" id="KW-0862">Zinc</keyword>
<feature type="compositionally biased region" description="Polar residues" evidence="11">
    <location>
        <begin position="975"/>
        <end position="987"/>
    </location>
</feature>
<comment type="pathway">
    <text evidence="1">Purine metabolism; urate degradation; (S)-allantoin from urate: step 1/3.</text>
</comment>
<evidence type="ECO:0000256" key="4">
    <source>
        <dbReference type="ARBA" id="ARBA00022631"/>
    </source>
</evidence>
<feature type="compositionally biased region" description="Low complexity" evidence="11">
    <location>
        <begin position="631"/>
        <end position="647"/>
    </location>
</feature>
<dbReference type="Pfam" id="PF01014">
    <property type="entry name" value="Uricase"/>
    <property type="match status" value="2"/>
</dbReference>
<evidence type="ECO:0000256" key="11">
    <source>
        <dbReference type="SAM" id="MobiDB-lite"/>
    </source>
</evidence>
<proteinExistence type="inferred from homology"/>
<feature type="region of interest" description="Disordered" evidence="11">
    <location>
        <begin position="386"/>
        <end position="407"/>
    </location>
</feature>
<feature type="region of interest" description="Disordered" evidence="11">
    <location>
        <begin position="450"/>
        <end position="476"/>
    </location>
</feature>
<dbReference type="PROSITE" id="PS00028">
    <property type="entry name" value="ZINC_FINGER_C2H2_1"/>
    <property type="match status" value="2"/>
</dbReference>
<dbReference type="Gene3D" id="3.30.160.60">
    <property type="entry name" value="Classic Zinc Finger"/>
    <property type="match status" value="1"/>
</dbReference>
<dbReference type="EC" id="1.7.3.3" evidence="3"/>
<evidence type="ECO:0000256" key="9">
    <source>
        <dbReference type="ARBA" id="ARBA00031317"/>
    </source>
</evidence>
<keyword evidence="8" id="KW-0560">Oxidoreductase</keyword>
<evidence type="ECO:0000256" key="2">
    <source>
        <dbReference type="ARBA" id="ARBA00009760"/>
    </source>
</evidence>
<dbReference type="UniPathway" id="UPA00394">
    <property type="reaction ID" value="UER00650"/>
</dbReference>
<dbReference type="SMART" id="SM00355">
    <property type="entry name" value="ZnF_C2H2"/>
    <property type="match status" value="2"/>
</dbReference>
<evidence type="ECO:0000256" key="7">
    <source>
        <dbReference type="ARBA" id="ARBA00022833"/>
    </source>
</evidence>
<name>A0A1J8PIC5_9AGAM</name>
<keyword evidence="4" id="KW-0659">Purine metabolism</keyword>
<feature type="region of interest" description="Disordered" evidence="11">
    <location>
        <begin position="874"/>
        <end position="906"/>
    </location>
</feature>
<dbReference type="GO" id="GO:0006145">
    <property type="term" value="P:purine nucleobase catabolic process"/>
    <property type="evidence" value="ECO:0007669"/>
    <property type="project" value="TreeGrafter"/>
</dbReference>
<dbReference type="GO" id="GO:0004846">
    <property type="term" value="F:urate oxidase activity"/>
    <property type="evidence" value="ECO:0007669"/>
    <property type="project" value="UniProtKB-EC"/>
</dbReference>
<evidence type="ECO:0000256" key="5">
    <source>
        <dbReference type="ARBA" id="ARBA00022723"/>
    </source>
</evidence>
<dbReference type="InterPro" id="IPR001138">
    <property type="entry name" value="Zn2Cys6_DnaBD"/>
</dbReference>
<keyword evidence="15" id="KW-1185">Reference proteome</keyword>
<dbReference type="InterPro" id="IPR013087">
    <property type="entry name" value="Znf_C2H2_type"/>
</dbReference>
<evidence type="ECO:0000256" key="6">
    <source>
        <dbReference type="ARBA" id="ARBA00022771"/>
    </source>
</evidence>
<comment type="similarity">
    <text evidence="2">Belongs to the uricase family.</text>
</comment>
<feature type="region of interest" description="Disordered" evidence="11">
    <location>
        <begin position="939"/>
        <end position="1015"/>
    </location>
</feature>
<dbReference type="STRING" id="180088.A0A1J8PIC5"/>
<feature type="region of interest" description="Disordered" evidence="11">
    <location>
        <begin position="796"/>
        <end position="854"/>
    </location>
</feature>
<dbReference type="AlphaFoldDB" id="A0A1J8PIC5"/>
<dbReference type="PRINTS" id="PR00093">
    <property type="entry name" value="URICASE"/>
</dbReference>
<evidence type="ECO:0000313" key="14">
    <source>
        <dbReference type="EMBL" id="OJA08335.1"/>
    </source>
</evidence>
<dbReference type="PROSITE" id="PS50048">
    <property type="entry name" value="ZN2_CY6_FUNGAL_2"/>
    <property type="match status" value="1"/>
</dbReference>
<dbReference type="GO" id="GO:0000981">
    <property type="term" value="F:DNA-binding transcription factor activity, RNA polymerase II-specific"/>
    <property type="evidence" value="ECO:0007669"/>
    <property type="project" value="InterPro"/>
</dbReference>
<dbReference type="PROSITE" id="PS50157">
    <property type="entry name" value="ZINC_FINGER_C2H2_2"/>
    <property type="match status" value="2"/>
</dbReference>
<dbReference type="EMBL" id="LVVM01006327">
    <property type="protein sequence ID" value="OJA08335.1"/>
    <property type="molecule type" value="Genomic_DNA"/>
</dbReference>
<dbReference type="OrthoDB" id="6365676at2759"/>
<feature type="region of interest" description="Disordered" evidence="11">
    <location>
        <begin position="627"/>
        <end position="660"/>
    </location>
</feature>
<dbReference type="GO" id="GO:0005777">
    <property type="term" value="C:peroxisome"/>
    <property type="evidence" value="ECO:0007669"/>
    <property type="project" value="TreeGrafter"/>
</dbReference>
<dbReference type="SUPFAM" id="SSF55620">
    <property type="entry name" value="Tetrahydrobiopterin biosynthesis enzymes-like"/>
    <property type="match status" value="2"/>
</dbReference>
<feature type="compositionally biased region" description="Polar residues" evidence="11">
    <location>
        <begin position="681"/>
        <end position="695"/>
    </location>
</feature>
<keyword evidence="5" id="KW-0479">Metal-binding</keyword>
<sequence length="1065" mass="114676">MSESVLTHARYGKDFVRVFRVVRGSEFHHVVEYNVSVMLEGDIEPSYTVADNSVVVATDSMKNITYYLAKTSPHILSPERFALHLGTYIVSKYAHIHRAIITIEKLRWSRIALGANDQPHPHSFIRDGDDKHTVEVERELVAEVERFLAINSAELRQPLVEPAYILESSPEVDASAGKDNLSAKVTSGIADLLVLKSAGSAFYGYIRDEHTTLMEVDDRILSTSVDLAYTFAPLSLSPPSDAKKLDFTIPEGFAPGSVWDADNVVARARSATLDIFALDDSASVQATLFKMGQRVIAENAGVVSVTYKLPNKHYIPVNMNYIGIDNTTPLTMGGDHQCPVCQATFTRPQHVARHMRSHTGDRPYKCQYCGDQFARSDLLSRHVNKCHANEKPPQSSTNGRRKGSASASRAATSKQACDQCVQSSLPCDGCNPCSKCVQRKSRCTYVKFHRQTAPSGPGHHNPRPSSSLGNGRSPGDDFIIGLPHMSVPSMATSSGDPLFNNTSFSFNHPYSSANPLHLPMSVSSDIDRSRVQTELLRQVGASILANPQGSSGLVPGLYTDPHQPSNQWLEWGNSASPELAASSPQFSSLDDSAFSQNQYGTDGLDTFNSEMFTGSFIGSAYRPRRGSVDYSDGSSTSHSIPSSATSSNAHLPLSGNDMYQGASEDFQHRMLLEPHNRRDSLSSSSVHEFQGQQSDQHSRLGEGGFSSAFGLMSIDDPNVLAGLSTDGVPFFSNVAMNMRPHSPNATPMPPKALSQQQQQQQNRDRGMSLSALPTPGLGRDGSDILWKAFMRTPMSGPHPANSEVLPQSPAGRRRVRVSSLPSSKTPTVERALPGMSNNHAEGTNGMRLTAHGNPDDLRSYEAAVNARSAALNLNLVPKRRGTRPSYSTSPPASASGAPGTNRHLDTAQSQSNANYDLNVSRPSSSSSVSSLAQAFVPPHPSHVKGAAPPMNGVSISLPVPRVSSMGSASTQSGSRESSVASDGTGSSEGEVFRPSFKRLPSQTLGPANAKRAQLERDAVSERGAVVNGDRAMLGISARCIAGLPERARQMSDSRASRGGLDVLGK</sequence>
<dbReference type="CDD" id="cd00067">
    <property type="entry name" value="GAL4"/>
    <property type="match status" value="1"/>
</dbReference>
<organism evidence="14 15">
    <name type="scientific">Rhizopogon vesiculosus</name>
    <dbReference type="NCBI Taxonomy" id="180088"/>
    <lineage>
        <taxon>Eukaryota</taxon>
        <taxon>Fungi</taxon>
        <taxon>Dikarya</taxon>
        <taxon>Basidiomycota</taxon>
        <taxon>Agaricomycotina</taxon>
        <taxon>Agaricomycetes</taxon>
        <taxon>Agaricomycetidae</taxon>
        <taxon>Boletales</taxon>
        <taxon>Suillineae</taxon>
        <taxon>Rhizopogonaceae</taxon>
        <taxon>Rhizopogon</taxon>
    </lineage>
</organism>
<dbReference type="PANTHER" id="PTHR42874">
    <property type="entry name" value="URICASE"/>
    <property type="match status" value="1"/>
</dbReference>
<evidence type="ECO:0000259" key="13">
    <source>
        <dbReference type="PROSITE" id="PS50157"/>
    </source>
</evidence>
<protein>
    <recommendedName>
        <fullName evidence="3">factor independent urate hydroxylase</fullName>
        <ecNumber evidence="3">1.7.3.3</ecNumber>
    </recommendedName>
    <alternativeName>
        <fullName evidence="9">Urate oxidase</fullName>
    </alternativeName>
</protein>
<feature type="compositionally biased region" description="Low complexity" evidence="11">
    <location>
        <begin position="884"/>
        <end position="900"/>
    </location>
</feature>
<evidence type="ECO:0000256" key="3">
    <source>
        <dbReference type="ARBA" id="ARBA00012598"/>
    </source>
</evidence>
<comment type="caution">
    <text evidence="14">The sequence shown here is derived from an EMBL/GenBank/DDBJ whole genome shotgun (WGS) entry which is preliminary data.</text>
</comment>
<dbReference type="InterPro" id="IPR002042">
    <property type="entry name" value="Uricase"/>
</dbReference>
<evidence type="ECO:0000256" key="10">
    <source>
        <dbReference type="PROSITE-ProRule" id="PRU00042"/>
    </source>
</evidence>
<evidence type="ECO:0000313" key="15">
    <source>
        <dbReference type="Proteomes" id="UP000183567"/>
    </source>
</evidence>
<evidence type="ECO:0000259" key="12">
    <source>
        <dbReference type="PROSITE" id="PS50048"/>
    </source>
</evidence>
<keyword evidence="6 10" id="KW-0863">Zinc-finger</keyword>
<dbReference type="InterPro" id="IPR036236">
    <property type="entry name" value="Znf_C2H2_sf"/>
</dbReference>
<dbReference type="GO" id="GO:0019628">
    <property type="term" value="P:urate catabolic process"/>
    <property type="evidence" value="ECO:0007669"/>
    <property type="project" value="UniProtKB-UniPathway"/>
</dbReference>
<feature type="region of interest" description="Disordered" evidence="11">
    <location>
        <begin position="740"/>
        <end position="779"/>
    </location>
</feature>
<dbReference type="SUPFAM" id="SSF57667">
    <property type="entry name" value="beta-beta-alpha zinc fingers"/>
    <property type="match status" value="1"/>
</dbReference>
<reference evidence="14 15" key="1">
    <citation type="submission" date="2016-03" db="EMBL/GenBank/DDBJ databases">
        <title>Comparative genomics of the ectomycorrhizal sister species Rhizopogon vinicolor and Rhizopogon vesiculosus (Basidiomycota: Boletales) reveals a divergence of the mating type B locus.</title>
        <authorList>
            <person name="Mujic A.B."/>
            <person name="Kuo A."/>
            <person name="Tritt A."/>
            <person name="Lipzen A."/>
            <person name="Chen C."/>
            <person name="Johnson J."/>
            <person name="Sharma A."/>
            <person name="Barry K."/>
            <person name="Grigoriev I.V."/>
            <person name="Spatafora J.W."/>
        </authorList>
    </citation>
    <scope>NUCLEOTIDE SEQUENCE [LARGE SCALE GENOMIC DNA]</scope>
    <source>
        <strain evidence="14 15">AM-OR11-056</strain>
    </source>
</reference>
<evidence type="ECO:0000256" key="8">
    <source>
        <dbReference type="ARBA" id="ARBA00023002"/>
    </source>
</evidence>
<dbReference type="FunFam" id="3.30.160.60:FF:002343">
    <property type="entry name" value="Zinc finger protein 33A"/>
    <property type="match status" value="1"/>
</dbReference>
<dbReference type="GO" id="GO:0008270">
    <property type="term" value="F:zinc ion binding"/>
    <property type="evidence" value="ECO:0007669"/>
    <property type="project" value="UniProtKB-KW"/>
</dbReference>
<feature type="domain" description="Zn(2)-C6 fungal-type" evidence="12">
    <location>
        <begin position="416"/>
        <end position="445"/>
    </location>
</feature>